<dbReference type="EMBL" id="CP036401">
    <property type="protein sequence ID" value="QBI01520.1"/>
    <property type="molecule type" value="Genomic_DNA"/>
</dbReference>
<dbReference type="InterPro" id="IPR013424">
    <property type="entry name" value="Ice-binding_C"/>
</dbReference>
<evidence type="ECO:0000313" key="2">
    <source>
        <dbReference type="EMBL" id="QBI01520.1"/>
    </source>
</evidence>
<name>A0ABX5RUN2_9BURK</name>
<dbReference type="NCBIfam" id="TIGR02595">
    <property type="entry name" value="PEP_CTERM"/>
    <property type="match status" value="1"/>
</dbReference>
<dbReference type="Pfam" id="PF07589">
    <property type="entry name" value="PEP-CTERM"/>
    <property type="match status" value="1"/>
</dbReference>
<protein>
    <submittedName>
        <fullName evidence="2">PEP-CTERM sorting domain-containing protein</fullName>
    </submittedName>
</protein>
<dbReference type="Proteomes" id="UP000292307">
    <property type="component" value="Chromosome"/>
</dbReference>
<keyword evidence="3" id="KW-1185">Reference proteome</keyword>
<organism evidence="2 3">
    <name type="scientific">Pseudoduganella albidiflava</name>
    <dbReference type="NCBI Taxonomy" id="321983"/>
    <lineage>
        <taxon>Bacteria</taxon>
        <taxon>Pseudomonadati</taxon>
        <taxon>Pseudomonadota</taxon>
        <taxon>Betaproteobacteria</taxon>
        <taxon>Burkholderiales</taxon>
        <taxon>Oxalobacteraceae</taxon>
        <taxon>Telluria group</taxon>
        <taxon>Pseudoduganella</taxon>
    </lineage>
</organism>
<accession>A0ABX5RUN2</accession>
<reference evidence="2 3" key="1">
    <citation type="submission" date="2019-02" db="EMBL/GenBank/DDBJ databases">
        <title>Draft Genome Sequences of Six Type Strains of the Genus Massilia.</title>
        <authorList>
            <person name="Miess H."/>
            <person name="Frediansyhah A."/>
            <person name="Gross H."/>
        </authorList>
    </citation>
    <scope>NUCLEOTIDE SEQUENCE [LARGE SCALE GENOMIC DNA]</scope>
    <source>
        <strain evidence="2 3">DSM 17472</strain>
    </source>
</reference>
<proteinExistence type="predicted"/>
<gene>
    <name evidence="2" type="ORF">EYF70_12160</name>
</gene>
<evidence type="ECO:0000259" key="1">
    <source>
        <dbReference type="Pfam" id="PF07589"/>
    </source>
</evidence>
<sequence length="214" mass="23173">MASSEAMNSIQKEEQMIKKLVCGAVLAAIGTLAQAATPALTEWEFSWKGFSVFQEWEGSYDDPELTVTGKFAGIDADGDGILVKSEVTSLTLDRGSHDYAACPAESPTFTCGLWSFSYSAAGGLEFSAGHTSYSGVPGEDAWWTAHSTTYDTQFGVYERSYGYQWPGEEYSMAFTDYTVKTVTQISPVPEPATYAMLGAGLLLLAGTRRARLQK</sequence>
<evidence type="ECO:0000313" key="3">
    <source>
        <dbReference type="Proteomes" id="UP000292307"/>
    </source>
</evidence>
<feature type="domain" description="Ice-binding protein C-terminal" evidence="1">
    <location>
        <begin position="187"/>
        <end position="209"/>
    </location>
</feature>